<keyword evidence="1" id="KW-0472">Membrane</keyword>
<dbReference type="Proteomes" id="UP000607653">
    <property type="component" value="Unassembled WGS sequence"/>
</dbReference>
<accession>A0A822Z2F9</accession>
<proteinExistence type="predicted"/>
<dbReference type="AlphaFoldDB" id="A0A822Z2F9"/>
<feature type="transmembrane region" description="Helical" evidence="1">
    <location>
        <begin position="12"/>
        <end position="29"/>
    </location>
</feature>
<reference evidence="2 3" key="1">
    <citation type="journal article" date="2020" name="Mol. Biol. Evol.">
        <title>Distinct Expression and Methylation Patterns for Genes with Different Fates following a Single Whole-Genome Duplication in Flowering Plants.</title>
        <authorList>
            <person name="Shi T."/>
            <person name="Rahmani R.S."/>
            <person name="Gugger P.F."/>
            <person name="Wang M."/>
            <person name="Li H."/>
            <person name="Zhang Y."/>
            <person name="Li Z."/>
            <person name="Wang Q."/>
            <person name="Van de Peer Y."/>
            <person name="Marchal K."/>
            <person name="Chen J."/>
        </authorList>
    </citation>
    <scope>NUCLEOTIDE SEQUENCE [LARGE SCALE GENOMIC DNA]</scope>
    <source>
        <tissue evidence="2">Leaf</tissue>
    </source>
</reference>
<keyword evidence="1" id="KW-0812">Transmembrane</keyword>
<gene>
    <name evidence="2" type="ORF">HUJ06_013535</name>
</gene>
<organism evidence="2 3">
    <name type="scientific">Nelumbo nucifera</name>
    <name type="common">Sacred lotus</name>
    <dbReference type="NCBI Taxonomy" id="4432"/>
    <lineage>
        <taxon>Eukaryota</taxon>
        <taxon>Viridiplantae</taxon>
        <taxon>Streptophyta</taxon>
        <taxon>Embryophyta</taxon>
        <taxon>Tracheophyta</taxon>
        <taxon>Spermatophyta</taxon>
        <taxon>Magnoliopsida</taxon>
        <taxon>Proteales</taxon>
        <taxon>Nelumbonaceae</taxon>
        <taxon>Nelumbo</taxon>
    </lineage>
</organism>
<sequence>MTESEQIDVLLLSWLLMNLSSRLSSILFLQRFLRCHNMSQIAYSYIDWFSVLA</sequence>
<name>A0A822Z2F9_NELNU</name>
<comment type="caution">
    <text evidence="2">The sequence shown here is derived from an EMBL/GenBank/DDBJ whole genome shotgun (WGS) entry which is preliminary data.</text>
</comment>
<protein>
    <submittedName>
        <fullName evidence="2">Uncharacterized protein</fullName>
    </submittedName>
</protein>
<evidence type="ECO:0000313" key="3">
    <source>
        <dbReference type="Proteomes" id="UP000607653"/>
    </source>
</evidence>
<evidence type="ECO:0000313" key="2">
    <source>
        <dbReference type="EMBL" id="DAD39212.1"/>
    </source>
</evidence>
<keyword evidence="3" id="KW-1185">Reference proteome</keyword>
<keyword evidence="1" id="KW-1133">Transmembrane helix</keyword>
<evidence type="ECO:0000256" key="1">
    <source>
        <dbReference type="SAM" id="Phobius"/>
    </source>
</evidence>
<dbReference type="EMBL" id="DUZY01000005">
    <property type="protein sequence ID" value="DAD39212.1"/>
    <property type="molecule type" value="Genomic_DNA"/>
</dbReference>